<comment type="similarity">
    <text evidence="4">Belongs to the MqnA/MqnD family. MqnA subfamily.</text>
</comment>
<dbReference type="RefSeq" id="WP_011138202.1">
    <property type="nucleotide sequence ID" value="NC_005090.1"/>
</dbReference>
<comment type="function">
    <text evidence="4">Catalyzes the dehydration of chorismate into 3-[(1-carboxyvinyl)oxy]benzoate, a step in the biosynthesis of menaquinone (MK, vitamin K2).</text>
</comment>
<gene>
    <name evidence="4" type="primary">mqnA</name>
    <name evidence="5" type="ordered locus">WS0245</name>
</gene>
<dbReference type="AlphaFoldDB" id="Q7MSP7"/>
<dbReference type="PANTHER" id="PTHR37690">
    <property type="entry name" value="CHORISMATE DEHYDRATASE"/>
    <property type="match status" value="1"/>
</dbReference>
<evidence type="ECO:0000313" key="6">
    <source>
        <dbReference type="Proteomes" id="UP000000422"/>
    </source>
</evidence>
<comment type="pathway">
    <text evidence="1 4">Quinol/quinone metabolism; menaquinone biosynthesis.</text>
</comment>
<dbReference type="STRING" id="273121.WS0245"/>
<accession>Q7MSP7</accession>
<reference evidence="5 6" key="1">
    <citation type="journal article" date="2003" name="Proc. Natl. Acad. Sci. U.S.A.">
        <title>Complete genome sequence and analysis of Wolinella succinogenes.</title>
        <authorList>
            <person name="Baar C."/>
            <person name="Eppinger M."/>
            <person name="Raddatz G."/>
            <person name="Simon JM."/>
            <person name="Lanz C."/>
            <person name="Klimmek O."/>
            <person name="Nandakumar R."/>
            <person name="Gross R."/>
            <person name="Rosinus A."/>
            <person name="Keller H."/>
            <person name="Jagtap P."/>
            <person name="Linke B."/>
            <person name="Meyer F."/>
            <person name="Lederer H."/>
            <person name="Schuster S.C."/>
        </authorList>
    </citation>
    <scope>NUCLEOTIDE SEQUENCE [LARGE SCALE GENOMIC DNA]</scope>
    <source>
        <strain evidence="6">ATCC 29543 / DSM 1740 / CCUG 13145 / JCM 31913 / LMG 7466 / NCTC 11488 / FDC 602W</strain>
    </source>
</reference>
<dbReference type="UniPathway" id="UPA00079"/>
<sequence>MKFGKIDYINLLPFHVFIKRYPTPAHFKKFIELKKSYPAKLNQEFLHRRIDAGFISSIAGRSKPCPNVGIIARKRVLSVIAIPSKEGSDYQSATSNALLEVLSLQGQVLIGDRALHYFLAHPHECVDMGELWVKRHHLPFVFAKFCYNRHGAFYTKIARRFIQQKIFIPRYILAQYEKKSAIKAEAILAYLRHISYKIDTKAQKGMKKFYRKLDEKRIKAPQRF</sequence>
<keyword evidence="3 4" id="KW-0456">Lyase</keyword>
<keyword evidence="6" id="KW-1185">Reference proteome</keyword>
<dbReference type="Proteomes" id="UP000000422">
    <property type="component" value="Chromosome"/>
</dbReference>
<evidence type="ECO:0000256" key="3">
    <source>
        <dbReference type="ARBA" id="ARBA00023239"/>
    </source>
</evidence>
<protein>
    <recommendedName>
        <fullName evidence="4">Chorismate dehydratase</fullName>
        <ecNumber evidence="4">4.2.1.151</ecNumber>
    </recommendedName>
    <alternativeName>
        <fullName evidence="4">Menaquinone biosynthetic enzyme MqnA</fullName>
    </alternativeName>
</protein>
<proteinExistence type="inferred from homology"/>
<evidence type="ECO:0000256" key="2">
    <source>
        <dbReference type="ARBA" id="ARBA00022428"/>
    </source>
</evidence>
<dbReference type="Pfam" id="PF02621">
    <property type="entry name" value="VitK2_biosynth"/>
    <property type="match status" value="1"/>
</dbReference>
<dbReference type="InterPro" id="IPR030868">
    <property type="entry name" value="MqnA"/>
</dbReference>
<name>Q7MSP7_WOLSU</name>
<evidence type="ECO:0000256" key="4">
    <source>
        <dbReference type="HAMAP-Rule" id="MF_00995"/>
    </source>
</evidence>
<dbReference type="Gene3D" id="3.40.190.10">
    <property type="entry name" value="Periplasmic binding protein-like II"/>
    <property type="match status" value="2"/>
</dbReference>
<dbReference type="GO" id="GO:0009234">
    <property type="term" value="P:menaquinone biosynthetic process"/>
    <property type="evidence" value="ECO:0007669"/>
    <property type="project" value="UniProtKB-UniRule"/>
</dbReference>
<dbReference type="GO" id="GO:0016836">
    <property type="term" value="F:hydro-lyase activity"/>
    <property type="evidence" value="ECO:0007669"/>
    <property type="project" value="UniProtKB-UniRule"/>
</dbReference>
<evidence type="ECO:0000313" key="5">
    <source>
        <dbReference type="EMBL" id="CAE09401.1"/>
    </source>
</evidence>
<dbReference type="HOGENOM" id="CLU_059898_1_0_7"/>
<evidence type="ECO:0000256" key="1">
    <source>
        <dbReference type="ARBA" id="ARBA00004863"/>
    </source>
</evidence>
<organism evidence="6">
    <name type="scientific">Wolinella succinogenes (strain ATCC 29543 / DSM 1740 / CCUG 13145 / JCM 31913 / LMG 7466 / NCTC 11488 / FDC 602W)</name>
    <name type="common">Vibrio succinogenes</name>
    <dbReference type="NCBI Taxonomy" id="273121"/>
    <lineage>
        <taxon>Bacteria</taxon>
        <taxon>Pseudomonadati</taxon>
        <taxon>Campylobacterota</taxon>
        <taxon>Epsilonproteobacteria</taxon>
        <taxon>Campylobacterales</taxon>
        <taxon>Helicobacteraceae</taxon>
        <taxon>Wolinella</taxon>
    </lineage>
</organism>
<dbReference type="EMBL" id="BX571657">
    <property type="protein sequence ID" value="CAE09401.1"/>
    <property type="molecule type" value="Genomic_DNA"/>
</dbReference>
<dbReference type="InterPro" id="IPR003773">
    <property type="entry name" value="Menaquinone_biosynth"/>
</dbReference>
<dbReference type="KEGG" id="wsu:WS0245"/>
<dbReference type="SUPFAM" id="SSF53850">
    <property type="entry name" value="Periplasmic binding protein-like II"/>
    <property type="match status" value="1"/>
</dbReference>
<dbReference type="HAMAP" id="MF_00995">
    <property type="entry name" value="MqnA"/>
    <property type="match status" value="1"/>
</dbReference>
<dbReference type="eggNOG" id="COG1427">
    <property type="taxonomic scope" value="Bacteria"/>
</dbReference>
<dbReference type="EC" id="4.2.1.151" evidence="4"/>
<comment type="catalytic activity">
    <reaction evidence="4">
        <text>chorismate = 3-[(1-carboxyvinyl)-oxy]benzoate + H2O</text>
        <dbReference type="Rhea" id="RHEA:40051"/>
        <dbReference type="ChEBI" id="CHEBI:15377"/>
        <dbReference type="ChEBI" id="CHEBI:29748"/>
        <dbReference type="ChEBI" id="CHEBI:76981"/>
        <dbReference type="EC" id="4.2.1.151"/>
    </reaction>
</comment>
<dbReference type="PANTHER" id="PTHR37690:SF1">
    <property type="entry name" value="CHORISMATE DEHYDRATASE"/>
    <property type="match status" value="1"/>
</dbReference>
<keyword evidence="2 4" id="KW-0474">Menaquinone biosynthesis</keyword>